<evidence type="ECO:0000259" key="8">
    <source>
        <dbReference type="Pfam" id="PF02687"/>
    </source>
</evidence>
<feature type="transmembrane region" description="Helical" evidence="7">
    <location>
        <begin position="818"/>
        <end position="846"/>
    </location>
</feature>
<dbReference type="OrthoDB" id="3405625at2"/>
<keyword evidence="2" id="KW-1003">Cell membrane</keyword>
<dbReference type="Proteomes" id="UP000295302">
    <property type="component" value="Unassembled WGS sequence"/>
</dbReference>
<feature type="compositionally biased region" description="Low complexity" evidence="6">
    <location>
        <begin position="17"/>
        <end position="29"/>
    </location>
</feature>
<keyword evidence="4 7" id="KW-1133">Transmembrane helix</keyword>
<feature type="transmembrane region" description="Helical" evidence="7">
    <location>
        <begin position="769"/>
        <end position="797"/>
    </location>
</feature>
<evidence type="ECO:0000256" key="7">
    <source>
        <dbReference type="SAM" id="Phobius"/>
    </source>
</evidence>
<evidence type="ECO:0000313" key="10">
    <source>
        <dbReference type="Proteomes" id="UP000295302"/>
    </source>
</evidence>
<evidence type="ECO:0000256" key="4">
    <source>
        <dbReference type="ARBA" id="ARBA00022989"/>
    </source>
</evidence>
<feature type="domain" description="ABC3 transporter permease C-terminal" evidence="8">
    <location>
        <begin position="775"/>
        <end position="886"/>
    </location>
</feature>
<feature type="transmembrane region" description="Helical" evidence="7">
    <location>
        <begin position="533"/>
        <end position="556"/>
    </location>
</feature>
<dbReference type="InterPro" id="IPR038766">
    <property type="entry name" value="Membrane_comp_ABC_pdt"/>
</dbReference>
<keyword evidence="3 7" id="KW-0812">Transmembrane</keyword>
<dbReference type="GO" id="GO:0005886">
    <property type="term" value="C:plasma membrane"/>
    <property type="evidence" value="ECO:0007669"/>
    <property type="project" value="UniProtKB-SubCell"/>
</dbReference>
<dbReference type="RefSeq" id="WP_132613515.1">
    <property type="nucleotide sequence ID" value="NZ_SMKQ01000043.1"/>
</dbReference>
<evidence type="ECO:0000256" key="2">
    <source>
        <dbReference type="ARBA" id="ARBA00022475"/>
    </source>
</evidence>
<keyword evidence="5 7" id="KW-0472">Membrane</keyword>
<feature type="transmembrane region" description="Helical" evidence="7">
    <location>
        <begin position="314"/>
        <end position="338"/>
    </location>
</feature>
<feature type="transmembrane region" description="Helical" evidence="7">
    <location>
        <begin position="412"/>
        <end position="434"/>
    </location>
</feature>
<feature type="region of interest" description="Disordered" evidence="6">
    <location>
        <begin position="1"/>
        <end position="29"/>
    </location>
</feature>
<evidence type="ECO:0000313" key="9">
    <source>
        <dbReference type="EMBL" id="TDD47775.1"/>
    </source>
</evidence>
<feature type="domain" description="ABC3 transporter permease C-terminal" evidence="8">
    <location>
        <begin position="319"/>
        <end position="439"/>
    </location>
</feature>
<evidence type="ECO:0000256" key="3">
    <source>
        <dbReference type="ARBA" id="ARBA00022692"/>
    </source>
</evidence>
<protein>
    <submittedName>
        <fullName evidence="9">FtsX-like permease family protein</fullName>
    </submittedName>
</protein>
<dbReference type="PANTHER" id="PTHR30287">
    <property type="entry name" value="MEMBRANE COMPONENT OF PREDICTED ABC SUPERFAMILY METABOLITE UPTAKE TRANSPORTER"/>
    <property type="match status" value="1"/>
</dbReference>
<evidence type="ECO:0000256" key="1">
    <source>
        <dbReference type="ARBA" id="ARBA00004651"/>
    </source>
</evidence>
<gene>
    <name evidence="9" type="ORF">E1286_16815</name>
</gene>
<organism evidence="9 10">
    <name type="scientific">Nonomuraea terrae</name>
    <dbReference type="NCBI Taxonomy" id="2530383"/>
    <lineage>
        <taxon>Bacteria</taxon>
        <taxon>Bacillati</taxon>
        <taxon>Actinomycetota</taxon>
        <taxon>Actinomycetes</taxon>
        <taxon>Streptosporangiales</taxon>
        <taxon>Streptosporangiaceae</taxon>
        <taxon>Nonomuraea</taxon>
    </lineage>
</organism>
<feature type="transmembrane region" description="Helical" evidence="7">
    <location>
        <begin position="368"/>
        <end position="392"/>
    </location>
</feature>
<accession>A0A4R4YRA2</accession>
<feature type="compositionally biased region" description="Basic and acidic residues" evidence="6">
    <location>
        <begin position="1"/>
        <end position="16"/>
    </location>
</feature>
<dbReference type="PANTHER" id="PTHR30287:SF2">
    <property type="entry name" value="BLL1001 PROTEIN"/>
    <property type="match status" value="1"/>
</dbReference>
<sequence length="901" mass="93741">MSAEEERAASAEEKRVASTPEGRAAGAPEAGVPHLNAFTAFTGRWAVLRAALRISRRDAWRAKGRTALIMVMIGLPVLVITALITGRATTDVTPYEQLDSTLGSADARLITFPTRGRVRQDVAARSIGQHKASRPDRQWTPAELGTLLDGRLLRYQQKTGEVRLPDGYDWVDVLEVDLRDPMTRGMRELVEGRFPAAPGEVAVSPALTGRGARIGGTLPVTRDNRPMRVVGVVQNPNRPGSAELTALPEAVLGHQNDGDNSGWLADTPGSVRRADVRRLNQAGLAVQSRALIERLPDDGESPVPAMSGSPTRGAVSLGVAIVLVVMETVLLAGPAFAVGLRRRRRELAVLAAQGASGRQLKAVVLADGLVLGGAAALMGMVLGIGAGALIASVGAPLLNWTHGPLDVPWPEVLAVAALGVVSGVTAALVPAVQASRQSPAQVLAGRAAVDPPGRAARPLLGLVLVVLGTGGCFAAARHDDLAVVISAVVLALGLIVLMPWLVRSTGRLAGRLPLPLRLSVRDAARHRVRTSSAAGAVMGATMAAVVLGLVAASAFAQREAERTSVEPLGTLTIRTWASTTDGQWSRLRVEAERLLPGVPLVPGAVAVNAEGKEVRLQGDRHPLHCAGPTKCLPPRWDGGGILPVGDERLLTFLLERHDPRAEAALARGSAVVIGSGMAHDGVVQLVAESWEGGEDERLTLPAVVAKAAEPAQTGALIPASALEKAGFTVVERHLYAAHVPADEARLQRALNTVASGVNISVERRGDEDALTVLLVLLGAAMVLVLGGTFAATGLAAADMRQDLDTMSAVGAAPRVRRLVVAAQAAYLSGLGAAVGLAGGAVGGAALIRWNWETGIHPGGHPQVVEIPWLFLAGLVVGLPLLAALVAGTFTRTRPARARRVA</sequence>
<feature type="transmembrane region" description="Helical" evidence="7">
    <location>
        <begin position="866"/>
        <end position="889"/>
    </location>
</feature>
<dbReference type="Pfam" id="PF02687">
    <property type="entry name" value="FtsX"/>
    <property type="match status" value="2"/>
</dbReference>
<feature type="transmembrane region" description="Helical" evidence="7">
    <location>
        <begin position="482"/>
        <end position="502"/>
    </location>
</feature>
<reference evidence="9 10" key="1">
    <citation type="submission" date="2019-03" db="EMBL/GenBank/DDBJ databases">
        <title>Draft genome sequences of novel Actinobacteria.</title>
        <authorList>
            <person name="Sahin N."/>
            <person name="Ay H."/>
            <person name="Saygin H."/>
        </authorList>
    </citation>
    <scope>NUCLEOTIDE SEQUENCE [LARGE SCALE GENOMIC DNA]</scope>
    <source>
        <strain evidence="9 10">CH32</strain>
    </source>
</reference>
<comment type="subcellular location">
    <subcellularLocation>
        <location evidence="1">Cell membrane</location>
        <topology evidence="1">Multi-pass membrane protein</topology>
    </subcellularLocation>
</comment>
<evidence type="ECO:0000256" key="6">
    <source>
        <dbReference type="SAM" id="MobiDB-lite"/>
    </source>
</evidence>
<dbReference type="InterPro" id="IPR003838">
    <property type="entry name" value="ABC3_permease_C"/>
</dbReference>
<dbReference type="AlphaFoldDB" id="A0A4R4YRA2"/>
<dbReference type="EMBL" id="SMKQ01000043">
    <property type="protein sequence ID" value="TDD47775.1"/>
    <property type="molecule type" value="Genomic_DNA"/>
</dbReference>
<evidence type="ECO:0000256" key="5">
    <source>
        <dbReference type="ARBA" id="ARBA00023136"/>
    </source>
</evidence>
<name>A0A4R4YRA2_9ACTN</name>
<keyword evidence="10" id="KW-1185">Reference proteome</keyword>
<comment type="caution">
    <text evidence="9">The sequence shown here is derived from an EMBL/GenBank/DDBJ whole genome shotgun (WGS) entry which is preliminary data.</text>
</comment>
<feature type="transmembrane region" description="Helical" evidence="7">
    <location>
        <begin position="455"/>
        <end position="476"/>
    </location>
</feature>
<feature type="transmembrane region" description="Helical" evidence="7">
    <location>
        <begin position="66"/>
        <end position="84"/>
    </location>
</feature>
<proteinExistence type="predicted"/>